<gene>
    <name evidence="8" type="ORF">QBC47DRAFT_380178</name>
</gene>
<dbReference type="Pfam" id="PF00172">
    <property type="entry name" value="Zn_clus"/>
    <property type="match status" value="1"/>
</dbReference>
<name>A0AAJ0BE41_9PEZI</name>
<feature type="region of interest" description="Disordered" evidence="6">
    <location>
        <begin position="68"/>
        <end position="89"/>
    </location>
</feature>
<evidence type="ECO:0000259" key="7">
    <source>
        <dbReference type="PROSITE" id="PS50048"/>
    </source>
</evidence>
<dbReference type="CDD" id="cd12148">
    <property type="entry name" value="fungal_TF_MHR"/>
    <property type="match status" value="1"/>
</dbReference>
<dbReference type="SUPFAM" id="SSF57701">
    <property type="entry name" value="Zn2/Cys6 DNA-binding domain"/>
    <property type="match status" value="1"/>
</dbReference>
<comment type="caution">
    <text evidence="8">The sequence shown here is derived from an EMBL/GenBank/DDBJ whole genome shotgun (WGS) entry which is preliminary data.</text>
</comment>
<feature type="domain" description="Zn(2)-C6 fungal-type" evidence="7">
    <location>
        <begin position="9"/>
        <end position="39"/>
    </location>
</feature>
<dbReference type="SMART" id="SM00066">
    <property type="entry name" value="GAL4"/>
    <property type="match status" value="1"/>
</dbReference>
<dbReference type="GO" id="GO:0000981">
    <property type="term" value="F:DNA-binding transcription factor activity, RNA polymerase II-specific"/>
    <property type="evidence" value="ECO:0007669"/>
    <property type="project" value="InterPro"/>
</dbReference>
<dbReference type="InterPro" id="IPR036864">
    <property type="entry name" value="Zn2-C6_fun-type_DNA-bd_sf"/>
</dbReference>
<evidence type="ECO:0000256" key="1">
    <source>
        <dbReference type="ARBA" id="ARBA00004123"/>
    </source>
</evidence>
<keyword evidence="3" id="KW-0805">Transcription regulation</keyword>
<dbReference type="PANTHER" id="PTHR47338">
    <property type="entry name" value="ZN(II)2CYS6 TRANSCRIPTION FACTOR (EUROFUNG)-RELATED"/>
    <property type="match status" value="1"/>
</dbReference>
<keyword evidence="5" id="KW-0539">Nucleus</keyword>
<evidence type="ECO:0000313" key="9">
    <source>
        <dbReference type="Proteomes" id="UP001239445"/>
    </source>
</evidence>
<dbReference type="InterPro" id="IPR001138">
    <property type="entry name" value="Zn2Cys6_DnaBD"/>
</dbReference>
<dbReference type="CDD" id="cd00067">
    <property type="entry name" value="GAL4"/>
    <property type="match status" value="1"/>
</dbReference>
<keyword evidence="9" id="KW-1185">Reference proteome</keyword>
<proteinExistence type="predicted"/>
<organism evidence="8 9">
    <name type="scientific">Echria macrotheca</name>
    <dbReference type="NCBI Taxonomy" id="438768"/>
    <lineage>
        <taxon>Eukaryota</taxon>
        <taxon>Fungi</taxon>
        <taxon>Dikarya</taxon>
        <taxon>Ascomycota</taxon>
        <taxon>Pezizomycotina</taxon>
        <taxon>Sordariomycetes</taxon>
        <taxon>Sordariomycetidae</taxon>
        <taxon>Sordariales</taxon>
        <taxon>Schizotheciaceae</taxon>
        <taxon>Echria</taxon>
    </lineage>
</organism>
<dbReference type="GO" id="GO:0008270">
    <property type="term" value="F:zinc ion binding"/>
    <property type="evidence" value="ECO:0007669"/>
    <property type="project" value="InterPro"/>
</dbReference>
<evidence type="ECO:0000256" key="3">
    <source>
        <dbReference type="ARBA" id="ARBA00023015"/>
    </source>
</evidence>
<dbReference type="Pfam" id="PF04082">
    <property type="entry name" value="Fungal_trans"/>
    <property type="match status" value="1"/>
</dbReference>
<dbReference type="GO" id="GO:0005634">
    <property type="term" value="C:nucleus"/>
    <property type="evidence" value="ECO:0007669"/>
    <property type="project" value="UniProtKB-SubCell"/>
</dbReference>
<dbReference type="Proteomes" id="UP001239445">
    <property type="component" value="Unassembled WGS sequence"/>
</dbReference>
<evidence type="ECO:0000256" key="5">
    <source>
        <dbReference type="ARBA" id="ARBA00023242"/>
    </source>
</evidence>
<dbReference type="InterPro" id="IPR050815">
    <property type="entry name" value="TF_fung"/>
</dbReference>
<dbReference type="PROSITE" id="PS00463">
    <property type="entry name" value="ZN2_CY6_FUNGAL_1"/>
    <property type="match status" value="1"/>
</dbReference>
<evidence type="ECO:0000256" key="6">
    <source>
        <dbReference type="SAM" id="MobiDB-lite"/>
    </source>
</evidence>
<dbReference type="GO" id="GO:0003677">
    <property type="term" value="F:DNA binding"/>
    <property type="evidence" value="ECO:0007669"/>
    <property type="project" value="InterPro"/>
</dbReference>
<dbReference type="EMBL" id="MU839832">
    <property type="protein sequence ID" value="KAK1756571.1"/>
    <property type="molecule type" value="Genomic_DNA"/>
</dbReference>
<sequence>MPTNQAPVACHNCRRLKRRCTRELPFCSLCVRLGKSCHYSPRDSVRPGSESSAVSSSRVDPFITPDALVGSSSDRASSSSVTPTPGLRDSAPEFPSSFFLDPEFFNPLTVDSLNTAALPLTIPCLTSLGMDLVGICHAYVATINQWLPILSPKRLCTDVVQINPVDPDPGLVLLLACIRLLSDASYSGRCQEYKVAKALASSVENEGIISLRLVQSIALLGWYELAHGIYPSAYLTSGHGARLVVLGCFHNQERQTPHLFKIADTWTVREEERRVSWGLFILEKFLHAGTGVLPQMIPKMATGLSLPINDIGWSKGDLDTSESSLVLSSISADIGSMGRFATTCQAAHLYCHALTHRDAGKDGEPLPDESFRLDEALQLHRTLSALDESLALDDTAEANIEAVALLSTARYILYNMYSCKGLDIRCEPEKLRRQVEMQRASVKGVMDLSANRVPRIANIIIELLAVGTAETRGRNVSPIVCHTLYHAATECAWFIREGCGPEMTAGLNVVVSALDQLKGSWDVAEHYYNLLGYEETVAKMFNIPPP</sequence>
<evidence type="ECO:0000256" key="4">
    <source>
        <dbReference type="ARBA" id="ARBA00023163"/>
    </source>
</evidence>
<dbReference type="Gene3D" id="4.10.240.10">
    <property type="entry name" value="Zn(2)-C6 fungal-type DNA-binding domain"/>
    <property type="match status" value="1"/>
</dbReference>
<evidence type="ECO:0000313" key="8">
    <source>
        <dbReference type="EMBL" id="KAK1756571.1"/>
    </source>
</evidence>
<dbReference type="InterPro" id="IPR007219">
    <property type="entry name" value="XnlR_reg_dom"/>
</dbReference>
<comment type="subcellular location">
    <subcellularLocation>
        <location evidence="1">Nucleus</location>
    </subcellularLocation>
</comment>
<keyword evidence="2" id="KW-0479">Metal-binding</keyword>
<reference evidence="8" key="1">
    <citation type="submission" date="2023-06" db="EMBL/GenBank/DDBJ databases">
        <title>Genome-scale phylogeny and comparative genomics of the fungal order Sordariales.</title>
        <authorList>
            <consortium name="Lawrence Berkeley National Laboratory"/>
            <person name="Hensen N."/>
            <person name="Bonometti L."/>
            <person name="Westerberg I."/>
            <person name="Brannstrom I.O."/>
            <person name="Guillou S."/>
            <person name="Cros-Aarteil S."/>
            <person name="Calhoun S."/>
            <person name="Haridas S."/>
            <person name="Kuo A."/>
            <person name="Mondo S."/>
            <person name="Pangilinan J."/>
            <person name="Riley R."/>
            <person name="Labutti K."/>
            <person name="Andreopoulos B."/>
            <person name="Lipzen A."/>
            <person name="Chen C."/>
            <person name="Yanf M."/>
            <person name="Daum C."/>
            <person name="Ng V."/>
            <person name="Clum A."/>
            <person name="Steindorff A."/>
            <person name="Ohm R."/>
            <person name="Martin F."/>
            <person name="Silar P."/>
            <person name="Natvig D."/>
            <person name="Lalanne C."/>
            <person name="Gautier V."/>
            <person name="Ament-Velasquez S.L."/>
            <person name="Kruys A."/>
            <person name="Hutchinson M.I."/>
            <person name="Powell A.J."/>
            <person name="Barry K."/>
            <person name="Miller A.N."/>
            <person name="Grigoriev I.V."/>
            <person name="Debuchy R."/>
            <person name="Gladieux P."/>
            <person name="Thoren M.H."/>
            <person name="Johannesson H."/>
        </authorList>
    </citation>
    <scope>NUCLEOTIDE SEQUENCE</scope>
    <source>
        <strain evidence="8">PSN4</strain>
    </source>
</reference>
<keyword evidence="4" id="KW-0804">Transcription</keyword>
<evidence type="ECO:0000256" key="2">
    <source>
        <dbReference type="ARBA" id="ARBA00022723"/>
    </source>
</evidence>
<dbReference type="PROSITE" id="PS50048">
    <property type="entry name" value="ZN2_CY6_FUNGAL_2"/>
    <property type="match status" value="1"/>
</dbReference>
<dbReference type="PANTHER" id="PTHR47338:SF20">
    <property type="entry name" value="ZN(II)2CYS6 TRANSCRIPTION FACTOR (EUROFUNG)"/>
    <property type="match status" value="1"/>
</dbReference>
<accession>A0AAJ0BE41</accession>
<feature type="compositionally biased region" description="Low complexity" evidence="6">
    <location>
        <begin position="71"/>
        <end position="80"/>
    </location>
</feature>
<dbReference type="GO" id="GO:0006351">
    <property type="term" value="P:DNA-templated transcription"/>
    <property type="evidence" value="ECO:0007669"/>
    <property type="project" value="InterPro"/>
</dbReference>
<protein>
    <recommendedName>
        <fullName evidence="7">Zn(2)-C6 fungal-type domain-containing protein</fullName>
    </recommendedName>
</protein>
<dbReference type="AlphaFoldDB" id="A0AAJ0BE41"/>